<dbReference type="InterPro" id="IPR018383">
    <property type="entry name" value="UPF0324_pro"/>
</dbReference>
<dbReference type="RefSeq" id="XP_001742530.1">
    <property type="nucleotide sequence ID" value="XM_001742478.1"/>
</dbReference>
<evidence type="ECO:0000256" key="3">
    <source>
        <dbReference type="ARBA" id="ARBA00022692"/>
    </source>
</evidence>
<feature type="transmembrane region" description="Helical" evidence="6">
    <location>
        <begin position="311"/>
        <end position="329"/>
    </location>
</feature>
<feature type="transmembrane region" description="Helical" evidence="6">
    <location>
        <begin position="341"/>
        <end position="363"/>
    </location>
</feature>
<dbReference type="OMA" id="AYLIYWA"/>
<gene>
    <name evidence="7" type="ORF">MONBRDRAFT_4770</name>
</gene>
<keyword evidence="8" id="KW-1185">Reference proteome</keyword>
<reference evidence="7 8" key="1">
    <citation type="journal article" date="2008" name="Nature">
        <title>The genome of the choanoflagellate Monosiga brevicollis and the origin of metazoans.</title>
        <authorList>
            <consortium name="JGI Sequencing"/>
            <person name="King N."/>
            <person name="Westbrook M.J."/>
            <person name="Young S.L."/>
            <person name="Kuo A."/>
            <person name="Abedin M."/>
            <person name="Chapman J."/>
            <person name="Fairclough S."/>
            <person name="Hellsten U."/>
            <person name="Isogai Y."/>
            <person name="Letunic I."/>
            <person name="Marr M."/>
            <person name="Pincus D."/>
            <person name="Putnam N."/>
            <person name="Rokas A."/>
            <person name="Wright K.J."/>
            <person name="Zuzow R."/>
            <person name="Dirks W."/>
            <person name="Good M."/>
            <person name="Goodstein D."/>
            <person name="Lemons D."/>
            <person name="Li W."/>
            <person name="Lyons J.B."/>
            <person name="Morris A."/>
            <person name="Nichols S."/>
            <person name="Richter D.J."/>
            <person name="Salamov A."/>
            <person name="Bork P."/>
            <person name="Lim W.A."/>
            <person name="Manning G."/>
            <person name="Miller W.T."/>
            <person name="McGinnis W."/>
            <person name="Shapiro H."/>
            <person name="Tjian R."/>
            <person name="Grigoriev I.V."/>
            <person name="Rokhsar D."/>
        </authorList>
    </citation>
    <scope>NUCLEOTIDE SEQUENCE [LARGE SCALE GENOMIC DNA]</scope>
    <source>
        <strain evidence="8">MX1 / ATCC 50154</strain>
    </source>
</reference>
<dbReference type="Pfam" id="PF03601">
    <property type="entry name" value="Cons_hypoth698"/>
    <property type="match status" value="1"/>
</dbReference>
<evidence type="ECO:0000256" key="6">
    <source>
        <dbReference type="SAM" id="Phobius"/>
    </source>
</evidence>
<feature type="transmembrane region" description="Helical" evidence="6">
    <location>
        <begin position="25"/>
        <end position="42"/>
    </location>
</feature>
<accession>A9UNW1</accession>
<dbReference type="InParanoid" id="A9UNW1"/>
<keyword evidence="2" id="KW-1003">Cell membrane</keyword>
<feature type="non-terminal residue" evidence="7">
    <location>
        <position position="1"/>
    </location>
</feature>
<name>A9UNW1_MONBE</name>
<dbReference type="GeneID" id="5888000"/>
<dbReference type="PANTHER" id="PTHR30106:SF1">
    <property type="entry name" value="UPF0324 MEMBRANE PROTEIN FN0533"/>
    <property type="match status" value="1"/>
</dbReference>
<evidence type="ECO:0000256" key="5">
    <source>
        <dbReference type="ARBA" id="ARBA00023136"/>
    </source>
</evidence>
<dbReference type="EMBL" id="CH991543">
    <property type="protein sequence ID" value="EDQ92768.1"/>
    <property type="molecule type" value="Genomic_DNA"/>
</dbReference>
<evidence type="ECO:0000256" key="1">
    <source>
        <dbReference type="ARBA" id="ARBA00004651"/>
    </source>
</evidence>
<dbReference type="PANTHER" id="PTHR30106">
    <property type="entry name" value="INNER MEMBRANE PROTEIN YEIH-RELATED"/>
    <property type="match status" value="1"/>
</dbReference>
<protein>
    <recommendedName>
        <fullName evidence="9">Sulfate exporter family transporter</fullName>
    </recommendedName>
</protein>
<proteinExistence type="predicted"/>
<keyword evidence="5 6" id="KW-0472">Membrane</keyword>
<evidence type="ECO:0000256" key="4">
    <source>
        <dbReference type="ARBA" id="ARBA00022989"/>
    </source>
</evidence>
<keyword evidence="4 6" id="KW-1133">Transmembrane helix</keyword>
<organism evidence="7 8">
    <name type="scientific">Monosiga brevicollis</name>
    <name type="common">Choanoflagellate</name>
    <dbReference type="NCBI Taxonomy" id="81824"/>
    <lineage>
        <taxon>Eukaryota</taxon>
        <taxon>Choanoflagellata</taxon>
        <taxon>Craspedida</taxon>
        <taxon>Salpingoecidae</taxon>
        <taxon>Monosiga</taxon>
    </lineage>
</organism>
<evidence type="ECO:0008006" key="9">
    <source>
        <dbReference type="Google" id="ProtNLM"/>
    </source>
</evidence>
<evidence type="ECO:0000313" key="7">
    <source>
        <dbReference type="EMBL" id="EDQ92768.1"/>
    </source>
</evidence>
<feature type="transmembrane region" description="Helical" evidence="6">
    <location>
        <begin position="109"/>
        <end position="129"/>
    </location>
</feature>
<feature type="transmembrane region" description="Helical" evidence="6">
    <location>
        <begin position="141"/>
        <end position="161"/>
    </location>
</feature>
<comment type="subcellular location">
    <subcellularLocation>
        <location evidence="1">Cell membrane</location>
        <topology evidence="1">Multi-pass membrane protein</topology>
    </subcellularLocation>
</comment>
<evidence type="ECO:0000313" key="8">
    <source>
        <dbReference type="Proteomes" id="UP000001357"/>
    </source>
</evidence>
<dbReference type="KEGG" id="mbr:MONBRDRAFT_4770"/>
<dbReference type="GO" id="GO:0005886">
    <property type="term" value="C:plasma membrane"/>
    <property type="evidence" value="ECO:0000318"/>
    <property type="project" value="GO_Central"/>
</dbReference>
<dbReference type="AlphaFoldDB" id="A9UNW1"/>
<dbReference type="Proteomes" id="UP000001357">
    <property type="component" value="Unassembled WGS sequence"/>
</dbReference>
<sequence>LVCLLAIVARWIGQQADINAAGVSYEVWALVLGILLANTFALPPWLKRAAKGEFFIKVGLVLLGLDIRKVGDLGGPGFLVSWVVTPIVVLVGYRVLAMSMLRMQDQRELALVLTCATSICGASAATAVHGCVGGSKEVLTVAIALVNLFTIPQMLGLPYLARAVGLSAGVSGAWFGGSVDATGAVVASSAVFDDLNDIDCDLVKVCALNTGSTVKIIQNIIIGPVCLAITAYWLGEQQKQDQAALDVETGSAGMGAAESAPPPEGKLRQLWKRFPKFILGFLFVSIIITIVNATASAPIQDTLGACVSASSRWWFSLGFAGIGLTTNFRELAQSLRGGKPVFLYLLVQAFDLLLTLAAAYLAFEVIS</sequence>
<keyword evidence="3 6" id="KW-0812">Transmembrane</keyword>
<feature type="transmembrane region" description="Helical" evidence="6">
    <location>
        <begin position="77"/>
        <end position="97"/>
    </location>
</feature>
<dbReference type="eggNOG" id="ENOG502QT4V">
    <property type="taxonomic scope" value="Eukaryota"/>
</dbReference>
<feature type="transmembrane region" description="Helical" evidence="6">
    <location>
        <begin position="277"/>
        <end position="299"/>
    </location>
</feature>
<evidence type="ECO:0000256" key="2">
    <source>
        <dbReference type="ARBA" id="ARBA00022475"/>
    </source>
</evidence>